<keyword evidence="2" id="KW-1185">Reference proteome</keyword>
<sequence length="127" mass="13799">MQLGVLGPLRFRQFGLPVAIPFAKPRSILTMPGLYGGAVVPGDTLIDPLWGRVCSAHRCQAAPDPRLAPATRTRRRGFVLTHGTGWTLTDAEIDADCRPGDLRRPGFVRNCMLLAEICCNSAQMRAA</sequence>
<reference evidence="1" key="2">
    <citation type="submission" date="2020-02" db="EMBL/GenBank/DDBJ databases">
        <authorList>
            <person name="Matsumoto Y."/>
            <person name="Motooka D."/>
            <person name="Nakamura S."/>
        </authorList>
    </citation>
    <scope>NUCLEOTIDE SEQUENCE</scope>
    <source>
        <strain evidence="1">JCM 13671</strain>
    </source>
</reference>
<name>A0A7I7XVW2_9MYCO</name>
<evidence type="ECO:0000313" key="2">
    <source>
        <dbReference type="Proteomes" id="UP000466931"/>
    </source>
</evidence>
<protein>
    <submittedName>
        <fullName evidence="1">Uncharacterized protein</fullName>
    </submittedName>
</protein>
<accession>A0A7I7XVW2</accession>
<proteinExistence type="predicted"/>
<dbReference type="Proteomes" id="UP000466931">
    <property type="component" value="Chromosome"/>
</dbReference>
<dbReference type="InterPro" id="IPR036388">
    <property type="entry name" value="WH-like_DNA-bd_sf"/>
</dbReference>
<reference evidence="1" key="1">
    <citation type="journal article" date="2019" name="Emerg. Microbes Infect.">
        <title>Comprehensive subspecies identification of 175 nontuberculous mycobacteria species based on 7547 genomic profiles.</title>
        <authorList>
            <person name="Matsumoto Y."/>
            <person name="Kinjo T."/>
            <person name="Motooka D."/>
            <person name="Nabeya D."/>
            <person name="Jung N."/>
            <person name="Uechi K."/>
            <person name="Horii T."/>
            <person name="Iida T."/>
            <person name="Fujita J."/>
            <person name="Nakamura S."/>
        </authorList>
    </citation>
    <scope>NUCLEOTIDE SEQUENCE [LARGE SCALE GENOMIC DNA]</scope>
    <source>
        <strain evidence="1">JCM 13671</strain>
    </source>
</reference>
<dbReference type="Gene3D" id="1.10.10.10">
    <property type="entry name" value="Winged helix-like DNA-binding domain superfamily/Winged helix DNA-binding domain"/>
    <property type="match status" value="1"/>
</dbReference>
<organism evidence="1 2">
    <name type="scientific">Mycolicibacterium confluentis</name>
    <dbReference type="NCBI Taxonomy" id="28047"/>
    <lineage>
        <taxon>Bacteria</taxon>
        <taxon>Bacillati</taxon>
        <taxon>Actinomycetota</taxon>
        <taxon>Actinomycetes</taxon>
        <taxon>Mycobacteriales</taxon>
        <taxon>Mycobacteriaceae</taxon>
        <taxon>Mycolicibacterium</taxon>
    </lineage>
</organism>
<dbReference type="AlphaFoldDB" id="A0A7I7XVW2"/>
<dbReference type="EMBL" id="AP022612">
    <property type="protein sequence ID" value="BBZ33163.1"/>
    <property type="molecule type" value="Genomic_DNA"/>
</dbReference>
<evidence type="ECO:0000313" key="1">
    <source>
        <dbReference type="EMBL" id="BBZ33163.1"/>
    </source>
</evidence>
<gene>
    <name evidence="1" type="ORF">MCNF_17680</name>
</gene>